<proteinExistence type="predicted"/>
<keyword evidence="2" id="KW-1185">Reference proteome</keyword>
<dbReference type="AlphaFoldDB" id="A0A8X7BG05"/>
<protein>
    <submittedName>
        <fullName evidence="1">Uncharacterized protein</fullName>
    </submittedName>
</protein>
<organism evidence="1 2">
    <name type="scientific">Trichonephila clavipes</name>
    <name type="common">Golden silk orbweaver</name>
    <name type="synonym">Nephila clavipes</name>
    <dbReference type="NCBI Taxonomy" id="2585209"/>
    <lineage>
        <taxon>Eukaryota</taxon>
        <taxon>Metazoa</taxon>
        <taxon>Ecdysozoa</taxon>
        <taxon>Arthropoda</taxon>
        <taxon>Chelicerata</taxon>
        <taxon>Arachnida</taxon>
        <taxon>Araneae</taxon>
        <taxon>Araneomorphae</taxon>
        <taxon>Entelegynae</taxon>
        <taxon>Araneoidea</taxon>
        <taxon>Nephilidae</taxon>
        <taxon>Trichonephila</taxon>
    </lineage>
</organism>
<comment type="caution">
    <text evidence="1">The sequence shown here is derived from an EMBL/GenBank/DDBJ whole genome shotgun (WGS) entry which is preliminary data.</text>
</comment>
<evidence type="ECO:0000313" key="1">
    <source>
        <dbReference type="EMBL" id="GFY29940.1"/>
    </source>
</evidence>
<evidence type="ECO:0000313" key="2">
    <source>
        <dbReference type="Proteomes" id="UP000887159"/>
    </source>
</evidence>
<sequence length="76" mass="8449">MAFPSPSQTYSAIEASQYPVFSARCSERDAPDWIPGVKANRCKTAVNCLTRNSSRHGSKVMSKLRSRCLPKLPYAK</sequence>
<gene>
    <name evidence="1" type="ORF">TNCV_4072531</name>
</gene>
<reference evidence="1" key="1">
    <citation type="submission" date="2020-08" db="EMBL/GenBank/DDBJ databases">
        <title>Multicomponent nature underlies the extraordinary mechanical properties of spider dragline silk.</title>
        <authorList>
            <person name="Kono N."/>
            <person name="Nakamura H."/>
            <person name="Mori M."/>
            <person name="Yoshida Y."/>
            <person name="Ohtoshi R."/>
            <person name="Malay A.D."/>
            <person name="Moran D.A.P."/>
            <person name="Tomita M."/>
            <person name="Numata K."/>
            <person name="Arakawa K."/>
        </authorList>
    </citation>
    <scope>NUCLEOTIDE SEQUENCE</scope>
</reference>
<accession>A0A8X7BG05</accession>
<name>A0A8X7BG05_TRICX</name>
<dbReference type="Proteomes" id="UP000887159">
    <property type="component" value="Unassembled WGS sequence"/>
</dbReference>
<dbReference type="EMBL" id="BMAU01021390">
    <property type="protein sequence ID" value="GFY29940.1"/>
    <property type="molecule type" value="Genomic_DNA"/>
</dbReference>